<reference evidence="2" key="1">
    <citation type="submission" date="2017-10" db="EMBL/GenBank/DDBJ databases">
        <authorList>
            <person name="Peters D.L."/>
        </authorList>
    </citation>
    <scope>NUCLEOTIDE SEQUENCE [LARGE SCALE GENOMIC DNA]</scope>
</reference>
<dbReference type="Proteomes" id="UP000241675">
    <property type="component" value="Segment"/>
</dbReference>
<protein>
    <submittedName>
        <fullName evidence="1">Uncharacterized protein</fullName>
    </submittedName>
</protein>
<accession>A0A2D2W2P3</accession>
<gene>
    <name evidence="1" type="ORF">DLP05_052</name>
</gene>
<proteinExistence type="predicted"/>
<organism evidence="1 2">
    <name type="scientific">Stenotrophomonas phage vB_SmaS_DLP_5</name>
    <dbReference type="NCBI Taxonomy" id="2044561"/>
    <lineage>
        <taxon>Viruses</taxon>
        <taxon>Duplodnaviria</taxon>
        <taxon>Heunggongvirae</taxon>
        <taxon>Uroviricota</taxon>
        <taxon>Caudoviricetes</taxon>
        <taxon>Delepquintavirus</taxon>
        <taxon>Delepquintavirus DLP5</taxon>
    </lineage>
</organism>
<name>A0A2D2W2P3_9CAUD</name>
<evidence type="ECO:0000313" key="1">
    <source>
        <dbReference type="EMBL" id="ATS92407.1"/>
    </source>
</evidence>
<evidence type="ECO:0000313" key="2">
    <source>
        <dbReference type="Proteomes" id="UP000241675"/>
    </source>
</evidence>
<dbReference type="EMBL" id="MG189906">
    <property type="protein sequence ID" value="ATS92407.1"/>
    <property type="molecule type" value="Genomic_DNA"/>
</dbReference>
<reference evidence="1 2" key="2">
    <citation type="submission" date="2017-11" db="EMBL/GenBank/DDBJ databases">
        <title>Lysogenic conversion of Stenotrophomonas maltophilia by temperate phage DLP4.</title>
        <authorList>
            <person name="Dennis J."/>
            <person name="Stothard P."/>
        </authorList>
    </citation>
    <scope>NUCLEOTIDE SEQUENCE [LARGE SCALE GENOMIC DNA]</scope>
</reference>
<keyword evidence="2" id="KW-1185">Reference proteome</keyword>
<sequence>MESKPAEGFALLDPEGAIVISTVSAHENVTKNTLGAWPKLENEGYLLIRVSVTEVGN</sequence>